<sequence length="479" mass="54504">GHLQRLRVNILKLSAKPLLLCLVLNSSISIFMDTSSLQSLTTNLWNSRSRPSARLERHPLPNYYNTNTCKTPNLADDHIRFIAQNAVPIALGIEQLRKAVKQDSTLQALIEILQNNTWNSLATKQPDNTDIDLDELKAFKKIQHELSLTSDVDLILRENRLVIPKQLRKQVIQLAHEGHQGLVKTKKLIREKVWFPGIDALAAKAVKDCLACQSVGQPAKLAPLNPLPIPLQAWDTLYVDFLGPLSSKDLLLVVIDGRTRFPEVAIVRSTNAKSTITSLNRIFATHGLPRRIISDNGPPFQSEEFHCCHRQQRLERRVTVVLVELPCNTSLHNQKNYPNNQSYADQRRGAKQPNFKVGDQVLVRQQKRNKLTSKFNSKPYHIIKIKANTSGEHQVTRNCSHFKLFTGNSNTELSESDNESDVSVEDNAVGQPNIEVGQGRGEPRREIEEPVVEHRDGQRRYPQRRRNHPLLYRDEQNIR</sequence>
<evidence type="ECO:0000259" key="2">
    <source>
        <dbReference type="PROSITE" id="PS50994"/>
    </source>
</evidence>
<reference evidence="3" key="1">
    <citation type="submission" date="2020-04" db="EMBL/GenBank/DDBJ databases">
        <authorList>
            <person name="Alioto T."/>
            <person name="Alioto T."/>
            <person name="Gomez Garrido J."/>
        </authorList>
    </citation>
    <scope>NUCLEOTIDE SEQUENCE</scope>
    <source>
        <strain evidence="3">A484AB</strain>
    </source>
</reference>
<feature type="non-terminal residue" evidence="3">
    <location>
        <position position="479"/>
    </location>
</feature>
<feature type="domain" description="Integrase catalytic" evidence="2">
    <location>
        <begin position="222"/>
        <end position="305"/>
    </location>
</feature>
<feature type="compositionally biased region" description="Acidic residues" evidence="1">
    <location>
        <begin position="414"/>
        <end position="424"/>
    </location>
</feature>
<gene>
    <name evidence="3" type="ORF">PACLA_8A052446</name>
</gene>
<proteinExistence type="predicted"/>
<dbReference type="PANTHER" id="PTHR37984:SF11">
    <property type="entry name" value="INTEGRASE CATALYTIC DOMAIN-CONTAINING PROTEIN"/>
    <property type="match status" value="1"/>
</dbReference>
<keyword evidence="4" id="KW-1185">Reference proteome</keyword>
<accession>A0A6S7HLM3</accession>
<dbReference type="InterPro" id="IPR041588">
    <property type="entry name" value="Integrase_H2C2"/>
</dbReference>
<evidence type="ECO:0000256" key="1">
    <source>
        <dbReference type="SAM" id="MobiDB-lite"/>
    </source>
</evidence>
<dbReference type="SUPFAM" id="SSF53098">
    <property type="entry name" value="Ribonuclease H-like"/>
    <property type="match status" value="1"/>
</dbReference>
<feature type="compositionally biased region" description="Basic and acidic residues" evidence="1">
    <location>
        <begin position="441"/>
        <end position="459"/>
    </location>
</feature>
<evidence type="ECO:0000313" key="4">
    <source>
        <dbReference type="Proteomes" id="UP001152795"/>
    </source>
</evidence>
<comment type="caution">
    <text evidence="3">The sequence shown here is derived from an EMBL/GenBank/DDBJ whole genome shotgun (WGS) entry which is preliminary data.</text>
</comment>
<dbReference type="Pfam" id="PF17921">
    <property type="entry name" value="Integrase_H2C2"/>
    <property type="match status" value="1"/>
</dbReference>
<dbReference type="InterPro" id="IPR036397">
    <property type="entry name" value="RNaseH_sf"/>
</dbReference>
<organism evidence="3 4">
    <name type="scientific">Paramuricea clavata</name>
    <name type="common">Red gorgonian</name>
    <name type="synonym">Violescent sea-whip</name>
    <dbReference type="NCBI Taxonomy" id="317549"/>
    <lineage>
        <taxon>Eukaryota</taxon>
        <taxon>Metazoa</taxon>
        <taxon>Cnidaria</taxon>
        <taxon>Anthozoa</taxon>
        <taxon>Octocorallia</taxon>
        <taxon>Malacalcyonacea</taxon>
        <taxon>Plexauridae</taxon>
        <taxon>Paramuricea</taxon>
    </lineage>
</organism>
<dbReference type="EMBL" id="CACRXK020004902">
    <property type="protein sequence ID" value="CAB4004423.1"/>
    <property type="molecule type" value="Genomic_DNA"/>
</dbReference>
<feature type="region of interest" description="Disordered" evidence="1">
    <location>
        <begin position="410"/>
        <end position="479"/>
    </location>
</feature>
<dbReference type="Gene3D" id="1.10.340.70">
    <property type="match status" value="1"/>
</dbReference>
<dbReference type="PROSITE" id="PS50994">
    <property type="entry name" value="INTEGRASE"/>
    <property type="match status" value="1"/>
</dbReference>
<protein>
    <submittedName>
        <fullName evidence="3">Retrovirus-related Pol poly from transposon</fullName>
    </submittedName>
</protein>
<name>A0A6S7HLM3_PARCT</name>
<dbReference type="InterPro" id="IPR012337">
    <property type="entry name" value="RNaseH-like_sf"/>
</dbReference>
<dbReference type="Proteomes" id="UP001152795">
    <property type="component" value="Unassembled WGS sequence"/>
</dbReference>
<dbReference type="PANTHER" id="PTHR37984">
    <property type="entry name" value="PROTEIN CBG26694"/>
    <property type="match status" value="1"/>
</dbReference>
<dbReference type="AlphaFoldDB" id="A0A6S7HLM3"/>
<dbReference type="InterPro" id="IPR050951">
    <property type="entry name" value="Retrovirus_Pol_polyprotein"/>
</dbReference>
<dbReference type="FunFam" id="1.10.340.70:FF:000003">
    <property type="entry name" value="Protein CBG25708"/>
    <property type="match status" value="1"/>
</dbReference>
<evidence type="ECO:0000313" key="3">
    <source>
        <dbReference type="EMBL" id="CAB4004423.1"/>
    </source>
</evidence>
<dbReference type="Gene3D" id="3.30.420.10">
    <property type="entry name" value="Ribonuclease H-like superfamily/Ribonuclease H"/>
    <property type="match status" value="1"/>
</dbReference>
<dbReference type="OrthoDB" id="6779461at2759"/>
<dbReference type="GO" id="GO:0015074">
    <property type="term" value="P:DNA integration"/>
    <property type="evidence" value="ECO:0007669"/>
    <property type="project" value="InterPro"/>
</dbReference>
<dbReference type="GO" id="GO:0003676">
    <property type="term" value="F:nucleic acid binding"/>
    <property type="evidence" value="ECO:0007669"/>
    <property type="project" value="InterPro"/>
</dbReference>
<dbReference type="InterPro" id="IPR001584">
    <property type="entry name" value="Integrase_cat-core"/>
</dbReference>